<dbReference type="AlphaFoldDB" id="A0A7G5XHF8"/>
<gene>
    <name evidence="3" type="ORF">H4075_01545</name>
</gene>
<sequence>MQYRSVKGFTGWGQIGFLLLFTGLGLMVAAVVQLIVGFSLVPAGTKMNDIAVEMMKAMGNPKHVNTLRVLQVVSTFLMMGIPAYLFLRLCHSKNWLWLGFSKHFTPAQVVVGFVLLFCANLVAQPLADLSKEIVTYFPVVLKKAENLEKLYNDQVALMSNLTSWSEFIIAVFIIAFFPALFEEMFFRGALQNTLQRWWKSPIAAIVVSSLIFSLIHLSIYLFLSRVLLGIGLGWIFYKSRNIWVGTVVHFLNNTFALIQIFALSKADKKVDVSKLDADLPWWAVGLSFVFLIGSAYLFKMISASNAEKIRVKEVLLYEKLQPYSGLTSKTSKDV</sequence>
<proteinExistence type="predicted"/>
<evidence type="ECO:0000259" key="2">
    <source>
        <dbReference type="Pfam" id="PF02517"/>
    </source>
</evidence>
<feature type="transmembrane region" description="Helical" evidence="1">
    <location>
        <begin position="107"/>
        <end position="123"/>
    </location>
</feature>
<dbReference type="EMBL" id="CP060007">
    <property type="protein sequence ID" value="QNA44911.1"/>
    <property type="molecule type" value="Genomic_DNA"/>
</dbReference>
<feature type="transmembrane region" description="Helical" evidence="1">
    <location>
        <begin position="281"/>
        <end position="298"/>
    </location>
</feature>
<organism evidence="3 4">
    <name type="scientific">Lacibacter sediminis</name>
    <dbReference type="NCBI Taxonomy" id="2760713"/>
    <lineage>
        <taxon>Bacteria</taxon>
        <taxon>Pseudomonadati</taxon>
        <taxon>Bacteroidota</taxon>
        <taxon>Chitinophagia</taxon>
        <taxon>Chitinophagales</taxon>
        <taxon>Chitinophagaceae</taxon>
        <taxon>Lacibacter</taxon>
    </lineage>
</organism>
<dbReference type="InterPro" id="IPR003675">
    <property type="entry name" value="Rce1/LyrA-like_dom"/>
</dbReference>
<dbReference type="GO" id="GO:0004175">
    <property type="term" value="F:endopeptidase activity"/>
    <property type="evidence" value="ECO:0007669"/>
    <property type="project" value="UniProtKB-ARBA"/>
</dbReference>
<feature type="domain" description="CAAX prenyl protease 2/Lysostaphin resistance protein A-like" evidence="2">
    <location>
        <begin position="165"/>
        <end position="255"/>
    </location>
</feature>
<feature type="transmembrane region" description="Helical" evidence="1">
    <location>
        <begin position="12"/>
        <end position="45"/>
    </location>
</feature>
<keyword evidence="3" id="KW-0378">Hydrolase</keyword>
<keyword evidence="1" id="KW-1133">Transmembrane helix</keyword>
<feature type="transmembrane region" description="Helical" evidence="1">
    <location>
        <begin position="242"/>
        <end position="261"/>
    </location>
</feature>
<reference evidence="4" key="1">
    <citation type="submission" date="2020-08" db="EMBL/GenBank/DDBJ databases">
        <title>Lacibacter sp. S13-6-6 genome sequencing.</title>
        <authorList>
            <person name="Jin L."/>
        </authorList>
    </citation>
    <scope>NUCLEOTIDE SEQUENCE [LARGE SCALE GENOMIC DNA]</scope>
    <source>
        <strain evidence="4">S13-6-6</strain>
    </source>
</reference>
<accession>A0A7G5XHF8</accession>
<dbReference type="Proteomes" id="UP000515344">
    <property type="component" value="Chromosome"/>
</dbReference>
<evidence type="ECO:0000313" key="4">
    <source>
        <dbReference type="Proteomes" id="UP000515344"/>
    </source>
</evidence>
<feature type="transmembrane region" description="Helical" evidence="1">
    <location>
        <begin position="66"/>
        <end position="87"/>
    </location>
</feature>
<dbReference type="PANTHER" id="PTHR43592">
    <property type="entry name" value="CAAX AMINO TERMINAL PROTEASE"/>
    <property type="match status" value="1"/>
</dbReference>
<keyword evidence="1" id="KW-0812">Transmembrane</keyword>
<dbReference type="PANTHER" id="PTHR43592:SF15">
    <property type="entry name" value="CAAX AMINO TERMINAL PROTEASE FAMILY PROTEIN"/>
    <property type="match status" value="1"/>
</dbReference>
<name>A0A7G5XHF8_9BACT</name>
<dbReference type="GO" id="GO:0080120">
    <property type="term" value="P:CAAX-box protein maturation"/>
    <property type="evidence" value="ECO:0007669"/>
    <property type="project" value="UniProtKB-ARBA"/>
</dbReference>
<dbReference type="Pfam" id="PF02517">
    <property type="entry name" value="Rce1-like"/>
    <property type="match status" value="1"/>
</dbReference>
<dbReference type="KEGG" id="lacs:H4075_01545"/>
<evidence type="ECO:0000313" key="3">
    <source>
        <dbReference type="EMBL" id="QNA44911.1"/>
    </source>
</evidence>
<keyword evidence="3" id="KW-0645">Protease</keyword>
<dbReference type="GO" id="GO:0008237">
    <property type="term" value="F:metallopeptidase activity"/>
    <property type="evidence" value="ECO:0007669"/>
    <property type="project" value="UniProtKB-KW"/>
</dbReference>
<dbReference type="RefSeq" id="WP_182803506.1">
    <property type="nucleotide sequence ID" value="NZ_CP060007.1"/>
</dbReference>
<keyword evidence="3" id="KW-0482">Metalloprotease</keyword>
<keyword evidence="4" id="KW-1185">Reference proteome</keyword>
<protein>
    <submittedName>
        <fullName evidence="3">CPBP family intramembrane metalloprotease</fullName>
    </submittedName>
</protein>
<feature type="transmembrane region" description="Helical" evidence="1">
    <location>
        <begin position="201"/>
        <end position="222"/>
    </location>
</feature>
<keyword evidence="1" id="KW-0472">Membrane</keyword>
<evidence type="ECO:0000256" key="1">
    <source>
        <dbReference type="SAM" id="Phobius"/>
    </source>
</evidence>
<feature type="transmembrane region" description="Helical" evidence="1">
    <location>
        <begin position="161"/>
        <end position="181"/>
    </location>
</feature>